<comment type="caution">
    <text evidence="8">The sequence shown here is derived from an EMBL/GenBank/DDBJ whole genome shotgun (WGS) entry which is preliminary data.</text>
</comment>
<dbReference type="AlphaFoldDB" id="A0A4V2Z2V8"/>
<dbReference type="GO" id="GO:0006352">
    <property type="term" value="P:DNA-templated transcription initiation"/>
    <property type="evidence" value="ECO:0007669"/>
    <property type="project" value="InterPro"/>
</dbReference>
<evidence type="ECO:0000256" key="5">
    <source>
        <dbReference type="ARBA" id="ARBA00023163"/>
    </source>
</evidence>
<comment type="similarity">
    <text evidence="1">Belongs to the sigma-70 factor family. ECF subfamily.</text>
</comment>
<dbReference type="Gene3D" id="1.10.10.10">
    <property type="entry name" value="Winged helix-like DNA-binding domain superfamily/Winged helix DNA-binding domain"/>
    <property type="match status" value="1"/>
</dbReference>
<dbReference type="SUPFAM" id="SSF88946">
    <property type="entry name" value="Sigma2 domain of RNA polymerase sigma factors"/>
    <property type="match status" value="1"/>
</dbReference>
<keyword evidence="5" id="KW-0804">Transcription</keyword>
<dbReference type="Gene3D" id="1.10.1740.10">
    <property type="match status" value="1"/>
</dbReference>
<evidence type="ECO:0000256" key="1">
    <source>
        <dbReference type="ARBA" id="ARBA00010641"/>
    </source>
</evidence>
<proteinExistence type="inferred from homology"/>
<protein>
    <submittedName>
        <fullName evidence="8">Sigma-70 family RNA polymerase sigma factor</fullName>
    </submittedName>
</protein>
<dbReference type="InterPro" id="IPR014284">
    <property type="entry name" value="RNA_pol_sigma-70_dom"/>
</dbReference>
<dbReference type="NCBIfam" id="TIGR02937">
    <property type="entry name" value="sigma70-ECF"/>
    <property type="match status" value="1"/>
</dbReference>
<keyword evidence="3" id="KW-0731">Sigma factor</keyword>
<dbReference type="OrthoDB" id="1116873at2"/>
<gene>
    <name evidence="8" type="ORF">E0F88_28535</name>
</gene>
<dbReference type="InterPro" id="IPR039425">
    <property type="entry name" value="RNA_pol_sigma-70-like"/>
</dbReference>
<dbReference type="Proteomes" id="UP000294850">
    <property type="component" value="Unassembled WGS sequence"/>
</dbReference>
<dbReference type="InterPro" id="IPR036388">
    <property type="entry name" value="WH-like_DNA-bd_sf"/>
</dbReference>
<dbReference type="InterPro" id="IPR013325">
    <property type="entry name" value="RNA_pol_sigma_r2"/>
</dbReference>
<evidence type="ECO:0000313" key="9">
    <source>
        <dbReference type="Proteomes" id="UP000294850"/>
    </source>
</evidence>
<dbReference type="Pfam" id="PF08281">
    <property type="entry name" value="Sigma70_r4_2"/>
    <property type="match status" value="1"/>
</dbReference>
<sequence>MTESELLTAYKQTDEIRFVSELYQPYMQMVFTICFKYLKDSQESEDAVMNIFEKLIVDLRTNQVINFKSWLHSVTRNYCLMELRVRPVFVFSDKMEEPTDLVEFMDDFDLTNLDTKLDKLERCMKTLTAEQKASIDLFFLQEKCYREISDQTGFDFNKVKSYIQNGKRNLKICMENNGGR</sequence>
<dbReference type="GO" id="GO:0016987">
    <property type="term" value="F:sigma factor activity"/>
    <property type="evidence" value="ECO:0007669"/>
    <property type="project" value="UniProtKB-KW"/>
</dbReference>
<evidence type="ECO:0000256" key="3">
    <source>
        <dbReference type="ARBA" id="ARBA00023082"/>
    </source>
</evidence>
<accession>A0A4V2Z2V8</accession>
<dbReference type="PANTHER" id="PTHR43133">
    <property type="entry name" value="RNA POLYMERASE ECF-TYPE SIGMA FACTO"/>
    <property type="match status" value="1"/>
</dbReference>
<evidence type="ECO:0000259" key="7">
    <source>
        <dbReference type="Pfam" id="PF08281"/>
    </source>
</evidence>
<keyword evidence="4" id="KW-0238">DNA-binding</keyword>
<evidence type="ECO:0000256" key="4">
    <source>
        <dbReference type="ARBA" id="ARBA00023125"/>
    </source>
</evidence>
<reference evidence="8 9" key="1">
    <citation type="submission" date="2019-03" db="EMBL/GenBank/DDBJ databases">
        <title>Dyadobacter AR-3-6 sp. nov., isolated from arctic soil.</title>
        <authorList>
            <person name="Chaudhary D.K."/>
        </authorList>
    </citation>
    <scope>NUCLEOTIDE SEQUENCE [LARGE SCALE GENOMIC DNA]</scope>
    <source>
        <strain evidence="8 9">AR-3-6</strain>
    </source>
</reference>
<keyword evidence="2" id="KW-0805">Transcription regulation</keyword>
<evidence type="ECO:0000256" key="2">
    <source>
        <dbReference type="ARBA" id="ARBA00023015"/>
    </source>
</evidence>
<dbReference type="SUPFAM" id="SSF88659">
    <property type="entry name" value="Sigma3 and sigma4 domains of RNA polymerase sigma factors"/>
    <property type="match status" value="1"/>
</dbReference>
<dbReference type="Pfam" id="PF04542">
    <property type="entry name" value="Sigma70_r2"/>
    <property type="match status" value="1"/>
</dbReference>
<dbReference type="InterPro" id="IPR007627">
    <property type="entry name" value="RNA_pol_sigma70_r2"/>
</dbReference>
<dbReference type="EMBL" id="SMFL01000016">
    <property type="protein sequence ID" value="TDE10328.1"/>
    <property type="molecule type" value="Genomic_DNA"/>
</dbReference>
<dbReference type="GO" id="GO:0003677">
    <property type="term" value="F:DNA binding"/>
    <property type="evidence" value="ECO:0007669"/>
    <property type="project" value="UniProtKB-KW"/>
</dbReference>
<evidence type="ECO:0000259" key="6">
    <source>
        <dbReference type="Pfam" id="PF04542"/>
    </source>
</evidence>
<feature type="domain" description="RNA polymerase sigma-70 region 2" evidence="6">
    <location>
        <begin position="22"/>
        <end position="84"/>
    </location>
</feature>
<feature type="domain" description="RNA polymerase sigma factor 70 region 4 type 2" evidence="7">
    <location>
        <begin position="118"/>
        <end position="170"/>
    </location>
</feature>
<dbReference type="InterPro" id="IPR013324">
    <property type="entry name" value="RNA_pol_sigma_r3/r4-like"/>
</dbReference>
<name>A0A4V2Z2V8_9BACT</name>
<organism evidence="8 9">
    <name type="scientific">Dyadobacter psychrotolerans</name>
    <dbReference type="NCBI Taxonomy" id="2541721"/>
    <lineage>
        <taxon>Bacteria</taxon>
        <taxon>Pseudomonadati</taxon>
        <taxon>Bacteroidota</taxon>
        <taxon>Cytophagia</taxon>
        <taxon>Cytophagales</taxon>
        <taxon>Spirosomataceae</taxon>
        <taxon>Dyadobacter</taxon>
    </lineage>
</organism>
<dbReference type="PANTHER" id="PTHR43133:SF8">
    <property type="entry name" value="RNA POLYMERASE SIGMA FACTOR HI_1459-RELATED"/>
    <property type="match status" value="1"/>
</dbReference>
<keyword evidence="9" id="KW-1185">Reference proteome</keyword>
<evidence type="ECO:0000313" key="8">
    <source>
        <dbReference type="EMBL" id="TDE10328.1"/>
    </source>
</evidence>
<dbReference type="InterPro" id="IPR013249">
    <property type="entry name" value="RNA_pol_sigma70_r4_t2"/>
</dbReference>